<accession>A0A8C4QUN3</accession>
<reference evidence="2" key="2">
    <citation type="submission" date="2025-09" db="UniProtKB">
        <authorList>
            <consortium name="Ensembl"/>
        </authorList>
    </citation>
    <scope>IDENTIFICATION</scope>
</reference>
<keyword evidence="3" id="KW-1185">Reference proteome</keyword>
<feature type="region of interest" description="Disordered" evidence="1">
    <location>
        <begin position="92"/>
        <end position="219"/>
    </location>
</feature>
<evidence type="ECO:0000256" key="1">
    <source>
        <dbReference type="SAM" id="MobiDB-lite"/>
    </source>
</evidence>
<proteinExistence type="predicted"/>
<sequence length="219" mass="23215">MNLISLTAAGGVKSSFKVKGILYGMQPQPGQPFLTNQLIGVLAEALSHLPLAEHPAVNRGTTLCHSERIVHSMRTLLLRSIIRSERAVRAPSFGASERSALPHSERASGPRSLIRSERAVRAPSFGASERSALPHSERASGPRSLIRSERAVRAPSFGASERSALPHSERASGPRSLIRSERAVRAPSFGASERSALRGGGGASDNSPTKACDDLKGSL</sequence>
<dbReference type="Ensembl" id="ENSEBUT00000020339.1">
    <property type="protein sequence ID" value="ENSEBUP00000019763.1"/>
    <property type="gene ID" value="ENSEBUG00000012281.1"/>
</dbReference>
<dbReference type="Proteomes" id="UP000694388">
    <property type="component" value="Unplaced"/>
</dbReference>
<evidence type="ECO:0000313" key="3">
    <source>
        <dbReference type="Proteomes" id="UP000694388"/>
    </source>
</evidence>
<name>A0A8C4QUN3_EPTBU</name>
<protein>
    <submittedName>
        <fullName evidence="2">Uncharacterized protein</fullName>
    </submittedName>
</protein>
<reference evidence="2" key="1">
    <citation type="submission" date="2025-08" db="UniProtKB">
        <authorList>
            <consortium name="Ensembl"/>
        </authorList>
    </citation>
    <scope>IDENTIFICATION</scope>
</reference>
<feature type="compositionally biased region" description="Basic and acidic residues" evidence="1">
    <location>
        <begin position="167"/>
        <end position="184"/>
    </location>
</feature>
<organism evidence="2 3">
    <name type="scientific">Eptatretus burgeri</name>
    <name type="common">Inshore hagfish</name>
    <dbReference type="NCBI Taxonomy" id="7764"/>
    <lineage>
        <taxon>Eukaryota</taxon>
        <taxon>Metazoa</taxon>
        <taxon>Chordata</taxon>
        <taxon>Craniata</taxon>
        <taxon>Vertebrata</taxon>
        <taxon>Cyclostomata</taxon>
        <taxon>Myxini</taxon>
        <taxon>Myxiniformes</taxon>
        <taxon>Myxinidae</taxon>
        <taxon>Eptatretinae</taxon>
        <taxon>Eptatretus</taxon>
    </lineage>
</organism>
<dbReference type="AlphaFoldDB" id="A0A8C4QUN3"/>
<feature type="compositionally biased region" description="Basic and acidic residues" evidence="1">
    <location>
        <begin position="135"/>
        <end position="152"/>
    </location>
</feature>
<evidence type="ECO:0000313" key="2">
    <source>
        <dbReference type="Ensembl" id="ENSEBUP00000019763.1"/>
    </source>
</evidence>
<feature type="compositionally biased region" description="Basic and acidic residues" evidence="1">
    <location>
        <begin position="103"/>
        <end position="120"/>
    </location>
</feature>